<organism evidence="1">
    <name type="scientific">Rhizophora mucronata</name>
    <name type="common">Asiatic mangrove</name>
    <dbReference type="NCBI Taxonomy" id="61149"/>
    <lineage>
        <taxon>Eukaryota</taxon>
        <taxon>Viridiplantae</taxon>
        <taxon>Streptophyta</taxon>
        <taxon>Embryophyta</taxon>
        <taxon>Tracheophyta</taxon>
        <taxon>Spermatophyta</taxon>
        <taxon>Magnoliopsida</taxon>
        <taxon>eudicotyledons</taxon>
        <taxon>Gunneridae</taxon>
        <taxon>Pentapetalae</taxon>
        <taxon>rosids</taxon>
        <taxon>fabids</taxon>
        <taxon>Malpighiales</taxon>
        <taxon>Rhizophoraceae</taxon>
        <taxon>Rhizophora</taxon>
    </lineage>
</organism>
<accession>A0A2P2PY10</accession>
<dbReference type="EMBL" id="GGEC01079086">
    <property type="protein sequence ID" value="MBX59570.1"/>
    <property type="molecule type" value="Transcribed_RNA"/>
</dbReference>
<protein>
    <submittedName>
        <fullName evidence="1">Uncharacterized protein</fullName>
    </submittedName>
</protein>
<sequence>MIPVCLLLCVQLGKYALRGEGILFSQYFLPLMMVDGAQVFLNPCVSLLNL</sequence>
<proteinExistence type="predicted"/>
<reference evidence="1" key="1">
    <citation type="submission" date="2018-02" db="EMBL/GenBank/DDBJ databases">
        <title>Rhizophora mucronata_Transcriptome.</title>
        <authorList>
            <person name="Meera S.P."/>
            <person name="Sreeshan A."/>
            <person name="Augustine A."/>
        </authorList>
    </citation>
    <scope>NUCLEOTIDE SEQUENCE</scope>
    <source>
        <tissue evidence="1">Leaf</tissue>
    </source>
</reference>
<name>A0A2P2PY10_RHIMU</name>
<evidence type="ECO:0000313" key="1">
    <source>
        <dbReference type="EMBL" id="MBX59570.1"/>
    </source>
</evidence>
<dbReference type="AlphaFoldDB" id="A0A2P2PY10"/>